<dbReference type="EMBL" id="BAAANY010000001">
    <property type="protein sequence ID" value="GAA1657609.1"/>
    <property type="molecule type" value="Genomic_DNA"/>
</dbReference>
<keyword evidence="5" id="KW-1185">Reference proteome</keyword>
<feature type="signal peptide" evidence="1">
    <location>
        <begin position="1"/>
        <end position="20"/>
    </location>
</feature>
<dbReference type="GO" id="GO:0016787">
    <property type="term" value="F:hydrolase activity"/>
    <property type="evidence" value="ECO:0007669"/>
    <property type="project" value="UniProtKB-KW"/>
</dbReference>
<accession>A0ABN2FRR5</accession>
<feature type="domain" description="AB hydrolase-1" evidence="2">
    <location>
        <begin position="120"/>
        <end position="247"/>
    </location>
</feature>
<dbReference type="InterPro" id="IPR000073">
    <property type="entry name" value="AB_hydrolase_1"/>
</dbReference>
<evidence type="ECO:0000259" key="3">
    <source>
        <dbReference type="Pfam" id="PF08386"/>
    </source>
</evidence>
<proteinExistence type="predicted"/>
<evidence type="ECO:0000313" key="4">
    <source>
        <dbReference type="EMBL" id="GAA1657609.1"/>
    </source>
</evidence>
<dbReference type="Pfam" id="PF08386">
    <property type="entry name" value="Abhydrolase_4"/>
    <property type="match status" value="1"/>
</dbReference>
<dbReference type="Gene3D" id="3.40.50.1820">
    <property type="entry name" value="alpha/beta hydrolase"/>
    <property type="match status" value="1"/>
</dbReference>
<reference evidence="4 5" key="1">
    <citation type="journal article" date="2019" name="Int. J. Syst. Evol. Microbiol.">
        <title>The Global Catalogue of Microorganisms (GCM) 10K type strain sequencing project: providing services to taxonomists for standard genome sequencing and annotation.</title>
        <authorList>
            <consortium name="The Broad Institute Genomics Platform"/>
            <consortium name="The Broad Institute Genome Sequencing Center for Infectious Disease"/>
            <person name="Wu L."/>
            <person name="Ma J."/>
        </authorList>
    </citation>
    <scope>NUCLEOTIDE SEQUENCE [LARGE SCALE GENOMIC DNA]</scope>
    <source>
        <strain evidence="4 5">JCM 14718</strain>
    </source>
</reference>
<organism evidence="4 5">
    <name type="scientific">Fodinicola feengrottensis</name>
    <dbReference type="NCBI Taxonomy" id="435914"/>
    <lineage>
        <taxon>Bacteria</taxon>
        <taxon>Bacillati</taxon>
        <taxon>Actinomycetota</taxon>
        <taxon>Actinomycetes</taxon>
        <taxon>Mycobacteriales</taxon>
        <taxon>Fodinicola</taxon>
    </lineage>
</organism>
<dbReference type="InterPro" id="IPR013595">
    <property type="entry name" value="Pept_S33_TAP-like_C"/>
</dbReference>
<evidence type="ECO:0000313" key="5">
    <source>
        <dbReference type="Proteomes" id="UP001500618"/>
    </source>
</evidence>
<dbReference type="SUPFAM" id="SSF53474">
    <property type="entry name" value="alpha/beta-Hydrolases"/>
    <property type="match status" value="1"/>
</dbReference>
<sequence>MLGSRLPATFAGLTLVAALAAPTGTTAAAPAGAIAWTTCEQPAAAKYQARCGTVRVPVDWAKPSGPSIALALLRVPATGDSTGTVVSDSEELAGYGGSQISFFLQHGGNYLSRLPRTHATKDIVIFDPRGLGGSAGVHCAVPGHDPAVSSFATSVGTYDRLLAHNAATFAGCQGTAGLTAHMGVHDQVRDLDAIRSALGESRLNWLGQADGGERGAAYAAAYPGRTGAIVLDAAVDPNRSAAVRAIDAASAEETAFTHFATWCDTDTTCALHGQDVGKVFDQVVAKADAGGVSNQAPSPRPLTGAEIRITAGQYLAGYPFAWPGLAAGIASAANGNGQTFATYSALTYTDPDYTASRIQTCADSPAPAGLPRLRLLAQLVRRSAPHTGGLSIAWEAMAGCVGQPTAHPYTLPARVRPSSSILVTGTTGDPISPYAWTRSLASDLAGSRLVTATIDGHGAFDNSPCADGVIDGYLANGTLPAANLVCRT</sequence>
<feature type="chain" id="PRO_5046889343" evidence="1">
    <location>
        <begin position="21"/>
        <end position="488"/>
    </location>
</feature>
<gene>
    <name evidence="4" type="ORF">GCM10009765_03910</name>
</gene>
<name>A0ABN2FRR5_9ACTN</name>
<evidence type="ECO:0000256" key="1">
    <source>
        <dbReference type="SAM" id="SignalP"/>
    </source>
</evidence>
<comment type="caution">
    <text evidence="4">The sequence shown here is derived from an EMBL/GenBank/DDBJ whole genome shotgun (WGS) entry which is preliminary data.</text>
</comment>
<feature type="domain" description="Peptidase S33 tripeptidyl aminopeptidase-like C-terminal" evidence="3">
    <location>
        <begin position="394"/>
        <end position="486"/>
    </location>
</feature>
<keyword evidence="1" id="KW-0732">Signal</keyword>
<dbReference type="InterPro" id="IPR029058">
    <property type="entry name" value="AB_hydrolase_fold"/>
</dbReference>
<dbReference type="Proteomes" id="UP001500618">
    <property type="component" value="Unassembled WGS sequence"/>
</dbReference>
<evidence type="ECO:0000259" key="2">
    <source>
        <dbReference type="Pfam" id="PF00561"/>
    </source>
</evidence>
<protein>
    <submittedName>
        <fullName evidence="4">Alpha/beta hydrolase</fullName>
    </submittedName>
</protein>
<keyword evidence="4" id="KW-0378">Hydrolase</keyword>
<dbReference type="Pfam" id="PF00561">
    <property type="entry name" value="Abhydrolase_1"/>
    <property type="match status" value="1"/>
</dbReference>